<protein>
    <submittedName>
        <fullName evidence="3">Dynein light chain Tctex-type 2</fullName>
    </submittedName>
</protein>
<reference evidence="3" key="2">
    <citation type="submission" date="2025-08" db="UniProtKB">
        <authorList>
            <consortium name="Ensembl"/>
        </authorList>
    </citation>
    <scope>IDENTIFICATION</scope>
</reference>
<accession>A0A8C2SU90</accession>
<keyword evidence="4" id="KW-1185">Reference proteome</keyword>
<name>A0A8C2SU90_COTJA</name>
<dbReference type="GO" id="GO:0005737">
    <property type="term" value="C:cytoplasm"/>
    <property type="evidence" value="ECO:0007669"/>
    <property type="project" value="TreeGrafter"/>
</dbReference>
<dbReference type="Gene3D" id="3.30.1140.40">
    <property type="entry name" value="Tctex-1"/>
    <property type="match status" value="1"/>
</dbReference>
<evidence type="ECO:0000256" key="2">
    <source>
        <dbReference type="SAM" id="MobiDB-lite"/>
    </source>
</evidence>
<dbReference type="GO" id="GO:0045505">
    <property type="term" value="F:dynein intermediate chain binding"/>
    <property type="evidence" value="ECO:0007669"/>
    <property type="project" value="TreeGrafter"/>
</dbReference>
<dbReference type="GO" id="GO:0005868">
    <property type="term" value="C:cytoplasmic dynein complex"/>
    <property type="evidence" value="ECO:0007669"/>
    <property type="project" value="TreeGrafter"/>
</dbReference>
<evidence type="ECO:0000313" key="3">
    <source>
        <dbReference type="Ensembl" id="ENSCJPP00005003803.1"/>
    </source>
</evidence>
<dbReference type="CDD" id="cd21460">
    <property type="entry name" value="DLC-like_TCTEX1D3"/>
    <property type="match status" value="1"/>
</dbReference>
<sequence>MTRVGRDLKDHVVPTPLPGRATKHTPLLDQVAQGPVQPGLEHLQGRGIHNLPGQPVPGPNHSPSEELHLCAVSVLFRAQIVGTMKEEYSKTRGKIKYLNTYRLEPFNKFQDQLVRSKAQAILTNKLQETKYDAGSSPSLCTSLSEEILKATKEMGFDRYKYVVTVLIAEKAGQSINVASRWVWDVQRDTWVSAECETKTFIALALIMACYYE</sequence>
<dbReference type="PANTHER" id="PTHR21255:SF27">
    <property type="entry name" value="DYNEIN LIGHT CHAIN TCTEX-TYPE PROTEIN 2"/>
    <property type="match status" value="1"/>
</dbReference>
<feature type="region of interest" description="Disordered" evidence="2">
    <location>
        <begin position="1"/>
        <end position="24"/>
    </location>
</feature>
<reference evidence="3" key="1">
    <citation type="submission" date="2015-11" db="EMBL/GenBank/DDBJ databases">
        <authorList>
            <consortium name="International Coturnix japonica Genome Analysis Consortium"/>
            <person name="Warren W."/>
            <person name="Burt D.W."/>
            <person name="Antin P.B."/>
            <person name="Lanford R."/>
            <person name="Gros J."/>
            <person name="Wilson R.K."/>
        </authorList>
    </citation>
    <scope>NUCLEOTIDE SEQUENCE [LARGE SCALE GENOMIC DNA]</scope>
</reference>
<organism evidence="3 4">
    <name type="scientific">Coturnix japonica</name>
    <name type="common">Japanese quail</name>
    <name type="synonym">Coturnix coturnix japonica</name>
    <dbReference type="NCBI Taxonomy" id="93934"/>
    <lineage>
        <taxon>Eukaryota</taxon>
        <taxon>Metazoa</taxon>
        <taxon>Chordata</taxon>
        <taxon>Craniata</taxon>
        <taxon>Vertebrata</taxon>
        <taxon>Euteleostomi</taxon>
        <taxon>Archelosauria</taxon>
        <taxon>Archosauria</taxon>
        <taxon>Dinosauria</taxon>
        <taxon>Saurischia</taxon>
        <taxon>Theropoda</taxon>
        <taxon>Coelurosauria</taxon>
        <taxon>Aves</taxon>
        <taxon>Neognathae</taxon>
        <taxon>Galloanserae</taxon>
        <taxon>Galliformes</taxon>
        <taxon>Phasianidae</taxon>
        <taxon>Perdicinae</taxon>
        <taxon>Coturnix</taxon>
    </lineage>
</organism>
<evidence type="ECO:0000313" key="4">
    <source>
        <dbReference type="Proteomes" id="UP000694412"/>
    </source>
</evidence>
<gene>
    <name evidence="3" type="primary">DYNLT2</name>
</gene>
<dbReference type="Pfam" id="PF03645">
    <property type="entry name" value="Tctex-1"/>
    <property type="match status" value="1"/>
</dbReference>
<dbReference type="InterPro" id="IPR038586">
    <property type="entry name" value="Tctex-1-like_sf"/>
</dbReference>
<dbReference type="Ensembl" id="ENSCJPT00005006626.1">
    <property type="protein sequence ID" value="ENSCJPP00005003803.1"/>
    <property type="gene ID" value="ENSCJPG00005003922.1"/>
</dbReference>
<feature type="region of interest" description="Disordered" evidence="2">
    <location>
        <begin position="38"/>
        <end position="64"/>
    </location>
</feature>
<dbReference type="Proteomes" id="UP000694412">
    <property type="component" value="Chromosome 3"/>
</dbReference>
<dbReference type="AlphaFoldDB" id="A0A8C2SU90"/>
<evidence type="ECO:0000256" key="1">
    <source>
        <dbReference type="ARBA" id="ARBA00005361"/>
    </source>
</evidence>
<reference evidence="3" key="3">
    <citation type="submission" date="2025-09" db="UniProtKB">
        <authorList>
            <consortium name="Ensembl"/>
        </authorList>
    </citation>
    <scope>IDENTIFICATION</scope>
</reference>
<dbReference type="PANTHER" id="PTHR21255">
    <property type="entry name" value="T-COMPLEX-ASSOCIATED-TESTIS-EXPRESSED 1/ DYNEIN LIGHT CHAIN"/>
    <property type="match status" value="1"/>
</dbReference>
<feature type="compositionally biased region" description="Basic and acidic residues" evidence="2">
    <location>
        <begin position="1"/>
        <end position="12"/>
    </location>
</feature>
<comment type="similarity">
    <text evidence="1">Belongs to the dynein light chain Tctex-type family.</text>
</comment>
<dbReference type="GeneTree" id="ENSGT00940000160069"/>
<proteinExistence type="inferred from homology"/>
<dbReference type="GO" id="GO:0007018">
    <property type="term" value="P:microtubule-based movement"/>
    <property type="evidence" value="ECO:0007669"/>
    <property type="project" value="TreeGrafter"/>
</dbReference>
<dbReference type="InterPro" id="IPR005334">
    <property type="entry name" value="Tctex-1-like"/>
</dbReference>